<sequence>MIDLERETQETTQVTKGKNGRTFQTYETKYVDTGELVGKREETTTYYATGELKKIKQKRFDANGNLLKERNIKYFKDGRQPEIEME</sequence>
<reference evidence="1" key="1">
    <citation type="journal article" date="2015" name="Nature">
        <title>Complex archaea that bridge the gap between prokaryotes and eukaryotes.</title>
        <authorList>
            <person name="Spang A."/>
            <person name="Saw J.H."/>
            <person name="Jorgensen S.L."/>
            <person name="Zaremba-Niedzwiedzka K."/>
            <person name="Martijn J."/>
            <person name="Lind A.E."/>
            <person name="van Eijk R."/>
            <person name="Schleper C."/>
            <person name="Guy L."/>
            <person name="Ettema T.J."/>
        </authorList>
    </citation>
    <scope>NUCLEOTIDE SEQUENCE</scope>
</reference>
<comment type="caution">
    <text evidence="1">The sequence shown here is derived from an EMBL/GenBank/DDBJ whole genome shotgun (WGS) entry which is preliminary data.</text>
</comment>
<accession>A0A0F9RRX0</accession>
<dbReference type="EMBL" id="LAZR01001013">
    <property type="protein sequence ID" value="KKN52587.1"/>
    <property type="molecule type" value="Genomic_DNA"/>
</dbReference>
<evidence type="ECO:0000313" key="1">
    <source>
        <dbReference type="EMBL" id="KKN52587.1"/>
    </source>
</evidence>
<gene>
    <name evidence="1" type="ORF">LCGC14_0611390</name>
</gene>
<protein>
    <submittedName>
        <fullName evidence="1">Uncharacterized protein</fullName>
    </submittedName>
</protein>
<name>A0A0F9RRX0_9ZZZZ</name>
<dbReference type="AlphaFoldDB" id="A0A0F9RRX0"/>
<organism evidence="1">
    <name type="scientific">marine sediment metagenome</name>
    <dbReference type="NCBI Taxonomy" id="412755"/>
    <lineage>
        <taxon>unclassified sequences</taxon>
        <taxon>metagenomes</taxon>
        <taxon>ecological metagenomes</taxon>
    </lineage>
</organism>
<proteinExistence type="predicted"/>